<evidence type="ECO:0000313" key="2">
    <source>
        <dbReference type="EMBL" id="QDY41259.1"/>
    </source>
</evidence>
<dbReference type="Proteomes" id="UP000319411">
    <property type="component" value="Chromosome"/>
</dbReference>
<gene>
    <name evidence="2" type="ORF">D8B20_04805</name>
</gene>
<reference evidence="2 3" key="1">
    <citation type="submission" date="2018-10" db="EMBL/GenBank/DDBJ databases">
        <title>Genome Sequencing of Pantoea dispersa DSM 32899.</title>
        <authorList>
            <person name="Nawrath M."/>
            <person name="Ottenheim C."/>
            <person name="Wilm A."/>
            <person name="Zimmermann W."/>
            <person name="Wu J.C."/>
        </authorList>
    </citation>
    <scope>NUCLEOTIDE SEQUENCE [LARGE SCALE GENOMIC DNA]</scope>
    <source>
        <strain evidence="2 3">DSM 32899</strain>
    </source>
</reference>
<dbReference type="KEGG" id="pdis:D8B20_04805"/>
<dbReference type="AlphaFoldDB" id="A0A518XAN2"/>
<feature type="region of interest" description="Disordered" evidence="1">
    <location>
        <begin position="51"/>
        <end position="71"/>
    </location>
</feature>
<protein>
    <submittedName>
        <fullName evidence="2">Uncharacterized protein</fullName>
    </submittedName>
</protein>
<keyword evidence="3" id="KW-1185">Reference proteome</keyword>
<evidence type="ECO:0000313" key="3">
    <source>
        <dbReference type="Proteomes" id="UP000319411"/>
    </source>
</evidence>
<organism evidence="2 3">
    <name type="scientific">Candidatus Pantoea soli</name>
    <dbReference type="NCBI Taxonomy" id="3098669"/>
    <lineage>
        <taxon>Bacteria</taxon>
        <taxon>Pseudomonadati</taxon>
        <taxon>Pseudomonadota</taxon>
        <taxon>Gammaproteobacteria</taxon>
        <taxon>Enterobacterales</taxon>
        <taxon>Erwiniaceae</taxon>
        <taxon>Pantoea</taxon>
    </lineage>
</organism>
<proteinExistence type="predicted"/>
<accession>A0A518XAN2</accession>
<evidence type="ECO:0000256" key="1">
    <source>
        <dbReference type="SAM" id="MobiDB-lite"/>
    </source>
</evidence>
<sequence length="102" mass="11173">MKGVVQHPDQRNLRVRLIACWPSAAAALAPESPLARRGLTGQALYRGFPDAQRGGGDNIRHTARFPVRQNPGSAPGIIAENDASTAFLSHFFIFFIFYHANV</sequence>
<dbReference type="EMBL" id="CP032702">
    <property type="protein sequence ID" value="QDY41259.1"/>
    <property type="molecule type" value="Genomic_DNA"/>
</dbReference>
<name>A0A518XAN2_9GAMM</name>